<evidence type="ECO:0000256" key="2">
    <source>
        <dbReference type="ARBA" id="ARBA00022679"/>
    </source>
</evidence>
<dbReference type="PROSITE" id="PS52004">
    <property type="entry name" value="KS3_2"/>
    <property type="match status" value="1"/>
</dbReference>
<evidence type="ECO:0000256" key="3">
    <source>
        <dbReference type="RuleBase" id="RU003694"/>
    </source>
</evidence>
<dbReference type="SMART" id="SM00825">
    <property type="entry name" value="PKS_KS"/>
    <property type="match status" value="1"/>
</dbReference>
<comment type="caution">
    <text evidence="5">The sequence shown here is derived from an EMBL/GenBank/DDBJ whole genome shotgun (WGS) entry which is preliminary data.</text>
</comment>
<dbReference type="Pfam" id="PF00109">
    <property type="entry name" value="ketoacyl-synt"/>
    <property type="match status" value="1"/>
</dbReference>
<comment type="similarity">
    <text evidence="1 3">Belongs to the thiolase-like superfamily. Beta-ketoacyl-ACP synthases family.</text>
</comment>
<dbReference type="InterPro" id="IPR014030">
    <property type="entry name" value="Ketoacyl_synth_N"/>
</dbReference>
<proteinExistence type="inferred from homology"/>
<dbReference type="InterPro" id="IPR020841">
    <property type="entry name" value="PKS_Beta-ketoAc_synthase_dom"/>
</dbReference>
<dbReference type="Proteomes" id="UP000886851">
    <property type="component" value="Unassembled WGS sequence"/>
</dbReference>
<dbReference type="InterPro" id="IPR016039">
    <property type="entry name" value="Thiolase-like"/>
</dbReference>
<dbReference type="PROSITE" id="PS00098">
    <property type="entry name" value="THIOLASE_1"/>
    <property type="match status" value="1"/>
</dbReference>
<evidence type="ECO:0000259" key="4">
    <source>
        <dbReference type="PROSITE" id="PS52004"/>
    </source>
</evidence>
<accession>A0A9D2CM17</accession>
<dbReference type="PANTHER" id="PTHR11712">
    <property type="entry name" value="POLYKETIDE SYNTHASE-RELATED"/>
    <property type="match status" value="1"/>
</dbReference>
<evidence type="ECO:0000313" key="5">
    <source>
        <dbReference type="EMBL" id="HIY89020.1"/>
    </source>
</evidence>
<dbReference type="InterPro" id="IPR000794">
    <property type="entry name" value="Beta-ketoacyl_synthase"/>
</dbReference>
<gene>
    <name evidence="5" type="ORF">H9824_10010</name>
</gene>
<dbReference type="Gene3D" id="3.40.47.10">
    <property type="match status" value="1"/>
</dbReference>
<dbReference type="InterPro" id="IPR014031">
    <property type="entry name" value="Ketoacyl_synth_C"/>
</dbReference>
<dbReference type="InterPro" id="IPR018201">
    <property type="entry name" value="Ketoacyl_synth_AS"/>
</dbReference>
<keyword evidence="2 3" id="KW-0808">Transferase</keyword>
<organism evidence="5 6">
    <name type="scientific">Candidatus Bacteroides pullicola</name>
    <dbReference type="NCBI Taxonomy" id="2838475"/>
    <lineage>
        <taxon>Bacteria</taxon>
        <taxon>Pseudomonadati</taxon>
        <taxon>Bacteroidota</taxon>
        <taxon>Bacteroidia</taxon>
        <taxon>Bacteroidales</taxon>
        <taxon>Bacteroidaceae</taxon>
        <taxon>Bacteroides</taxon>
    </lineage>
</organism>
<sequence length="413" mass="44536">MSRRVVITGIGIWSCLGTDLETVKEALYNGTSGIGLDEDRLAYGYRSGLVGKVAKPVITKKDIERHIRAGMSEEAEYAFMASRQAFGMAGMDDAWLMENEVGCIFGNDSSAKPVVESARIMDEKHDTEMLGYGLVFQSMNSTVNMNLSTIFRLRGVNFTVSAACASGSHSIGLGYLLIKQGLQDTVLCGGAQETNYYSMASFDALRTFSTRMDEPTKASRPFDKDRDGLVPSGGAAALVLEEYEHAKARGANILCEVVGYGFSSNGGGISQPSDEGCAIAMTRAMEDAGLTPDDIDYINAHATSTPQGDMLEAKALVRLFEGKHALISSTKSMTGHECWMAGASEIVYSILMMQHHFVAPNINLEHPDEYADRLNLTATTVDTEVNTVLSNSFGFGGTNSALIIRNLSDVKDV</sequence>
<feature type="domain" description="Ketosynthase family 3 (KS3)" evidence="4">
    <location>
        <begin position="2"/>
        <end position="406"/>
    </location>
</feature>
<dbReference type="GO" id="GO:0006633">
    <property type="term" value="P:fatty acid biosynthetic process"/>
    <property type="evidence" value="ECO:0007669"/>
    <property type="project" value="InterPro"/>
</dbReference>
<dbReference type="InterPro" id="IPR020615">
    <property type="entry name" value="Thiolase_acyl_enz_int_AS"/>
</dbReference>
<dbReference type="AlphaFoldDB" id="A0A9D2CM17"/>
<reference evidence="5" key="1">
    <citation type="journal article" date="2021" name="PeerJ">
        <title>Extensive microbial diversity within the chicken gut microbiome revealed by metagenomics and culture.</title>
        <authorList>
            <person name="Gilroy R."/>
            <person name="Ravi A."/>
            <person name="Getino M."/>
            <person name="Pursley I."/>
            <person name="Horton D.L."/>
            <person name="Alikhan N.F."/>
            <person name="Baker D."/>
            <person name="Gharbi K."/>
            <person name="Hall N."/>
            <person name="Watson M."/>
            <person name="Adriaenssens E.M."/>
            <person name="Foster-Nyarko E."/>
            <person name="Jarju S."/>
            <person name="Secka A."/>
            <person name="Antonio M."/>
            <person name="Oren A."/>
            <person name="Chaudhuri R.R."/>
            <person name="La Ragione R."/>
            <person name="Hildebrand F."/>
            <person name="Pallen M.J."/>
        </authorList>
    </citation>
    <scope>NUCLEOTIDE SEQUENCE</scope>
    <source>
        <strain evidence="5">Gambia2-208</strain>
    </source>
</reference>
<dbReference type="CDD" id="cd00834">
    <property type="entry name" value="KAS_I_II"/>
    <property type="match status" value="1"/>
</dbReference>
<reference evidence="5" key="2">
    <citation type="submission" date="2021-04" db="EMBL/GenBank/DDBJ databases">
        <authorList>
            <person name="Gilroy R."/>
        </authorList>
    </citation>
    <scope>NUCLEOTIDE SEQUENCE</scope>
    <source>
        <strain evidence="5">Gambia2-208</strain>
    </source>
</reference>
<protein>
    <submittedName>
        <fullName evidence="5">Beta-ketoacyl-[acyl-carrier-protein] synthase family protein</fullName>
    </submittedName>
</protein>
<dbReference type="PANTHER" id="PTHR11712:SF336">
    <property type="entry name" value="3-OXOACYL-[ACYL-CARRIER-PROTEIN] SYNTHASE, MITOCHONDRIAL"/>
    <property type="match status" value="1"/>
</dbReference>
<dbReference type="SUPFAM" id="SSF53901">
    <property type="entry name" value="Thiolase-like"/>
    <property type="match status" value="2"/>
</dbReference>
<name>A0A9D2CM17_9BACE</name>
<evidence type="ECO:0000256" key="1">
    <source>
        <dbReference type="ARBA" id="ARBA00008467"/>
    </source>
</evidence>
<dbReference type="PROSITE" id="PS00606">
    <property type="entry name" value="KS3_1"/>
    <property type="match status" value="1"/>
</dbReference>
<evidence type="ECO:0000313" key="6">
    <source>
        <dbReference type="Proteomes" id="UP000886851"/>
    </source>
</evidence>
<dbReference type="Pfam" id="PF02801">
    <property type="entry name" value="Ketoacyl-synt_C"/>
    <property type="match status" value="1"/>
</dbReference>
<dbReference type="EMBL" id="DXCV01000065">
    <property type="protein sequence ID" value="HIY89020.1"/>
    <property type="molecule type" value="Genomic_DNA"/>
</dbReference>
<dbReference type="GO" id="GO:0004315">
    <property type="term" value="F:3-oxoacyl-[acyl-carrier-protein] synthase activity"/>
    <property type="evidence" value="ECO:0007669"/>
    <property type="project" value="InterPro"/>
</dbReference>